<feature type="compositionally biased region" description="Basic residues" evidence="5">
    <location>
        <begin position="1508"/>
        <end position="1525"/>
    </location>
</feature>
<evidence type="ECO:0000256" key="4">
    <source>
        <dbReference type="PROSITE-ProRule" id="PRU00175"/>
    </source>
</evidence>
<feature type="compositionally biased region" description="Basic residues" evidence="5">
    <location>
        <begin position="472"/>
        <end position="486"/>
    </location>
</feature>
<dbReference type="PROSITE" id="PS01359">
    <property type="entry name" value="ZF_PHD_1"/>
    <property type="match status" value="1"/>
</dbReference>
<dbReference type="InterPro" id="IPR001965">
    <property type="entry name" value="Znf_PHD"/>
</dbReference>
<dbReference type="SUPFAM" id="SSF57903">
    <property type="entry name" value="FYVE/PHD zinc finger"/>
    <property type="match status" value="1"/>
</dbReference>
<evidence type="ECO:0000256" key="5">
    <source>
        <dbReference type="SAM" id="MobiDB-lite"/>
    </source>
</evidence>
<feature type="region of interest" description="Disordered" evidence="5">
    <location>
        <begin position="1725"/>
        <end position="1758"/>
    </location>
</feature>
<feature type="compositionally biased region" description="Basic residues" evidence="5">
    <location>
        <begin position="1271"/>
        <end position="1283"/>
    </location>
</feature>
<feature type="compositionally biased region" description="Basic and acidic residues" evidence="5">
    <location>
        <begin position="1735"/>
        <end position="1748"/>
    </location>
</feature>
<protein>
    <recommendedName>
        <fullName evidence="10">PHD and RING finger domain-containing protein 1</fullName>
    </recommendedName>
</protein>
<dbReference type="EMBL" id="JBBCAQ010000034">
    <property type="protein sequence ID" value="KAK7580203.1"/>
    <property type="molecule type" value="Genomic_DNA"/>
</dbReference>
<feature type="region of interest" description="Disordered" evidence="5">
    <location>
        <begin position="458"/>
        <end position="492"/>
    </location>
</feature>
<feature type="compositionally biased region" description="Low complexity" evidence="5">
    <location>
        <begin position="681"/>
        <end position="696"/>
    </location>
</feature>
<dbReference type="InterPro" id="IPR019786">
    <property type="entry name" value="Zinc_finger_PHD-type_CS"/>
</dbReference>
<feature type="compositionally biased region" description="Basic and acidic residues" evidence="5">
    <location>
        <begin position="1109"/>
        <end position="1123"/>
    </location>
</feature>
<feature type="compositionally biased region" description="Basic residues" evidence="5">
    <location>
        <begin position="1686"/>
        <end position="1702"/>
    </location>
</feature>
<feature type="compositionally biased region" description="Basic residues" evidence="5">
    <location>
        <begin position="1"/>
        <end position="18"/>
    </location>
</feature>
<feature type="compositionally biased region" description="Basic and acidic residues" evidence="5">
    <location>
        <begin position="1053"/>
        <end position="1073"/>
    </location>
</feature>
<dbReference type="InterPro" id="IPR011011">
    <property type="entry name" value="Znf_FYVE_PHD"/>
</dbReference>
<gene>
    <name evidence="8" type="ORF">V9T40_000832</name>
</gene>
<accession>A0AAN9TE38</accession>
<feature type="region of interest" description="Disordered" evidence="5">
    <location>
        <begin position="2141"/>
        <end position="2214"/>
    </location>
</feature>
<organism evidence="8 9">
    <name type="scientific">Parthenolecanium corni</name>
    <dbReference type="NCBI Taxonomy" id="536013"/>
    <lineage>
        <taxon>Eukaryota</taxon>
        <taxon>Metazoa</taxon>
        <taxon>Ecdysozoa</taxon>
        <taxon>Arthropoda</taxon>
        <taxon>Hexapoda</taxon>
        <taxon>Insecta</taxon>
        <taxon>Pterygota</taxon>
        <taxon>Neoptera</taxon>
        <taxon>Paraneoptera</taxon>
        <taxon>Hemiptera</taxon>
        <taxon>Sternorrhyncha</taxon>
        <taxon>Coccoidea</taxon>
        <taxon>Coccidae</taxon>
        <taxon>Parthenolecanium</taxon>
    </lineage>
</organism>
<evidence type="ECO:0000256" key="1">
    <source>
        <dbReference type="ARBA" id="ARBA00022723"/>
    </source>
</evidence>
<feature type="compositionally biased region" description="Acidic residues" evidence="5">
    <location>
        <begin position="1176"/>
        <end position="1185"/>
    </location>
</feature>
<feature type="region of interest" description="Disordered" evidence="5">
    <location>
        <begin position="755"/>
        <end position="784"/>
    </location>
</feature>
<feature type="compositionally biased region" description="Polar residues" evidence="5">
    <location>
        <begin position="458"/>
        <end position="469"/>
    </location>
</feature>
<feature type="compositionally biased region" description="Basic residues" evidence="5">
    <location>
        <begin position="1444"/>
        <end position="1467"/>
    </location>
</feature>
<sequence length="2403" mass="263346">MLRNRRKNVRKKNARNRRNRNEFFVNSDDDDSASDFWESPSLMDDLDCDDSDSSDNVSSVRRRPVRKTNKPRAKRNAPKKKPVSKTNSDANEAGPSGSSSIKRPRTSDLDSDDSESSEIQPVSSASSALDQSSHSPIFNTARFRAGTAVPSLGNLLSIRFMDPVASSSSLSSASSSSSSSTSNSSSSIFSSNSAFSEASNNFMGRTAANVRNPVKSTVALQEQLISSDSDSSDSDGEKCAICLKKFRRQRIGNPSNCDHKFCVTCIQEWSKSSTTCPVDRSVFDAIIVRNEIDGPVVDRIEVQSRNFAGYPFVDLEEFIMNESIACEICMSGDDEETLLLCDLCNLGYHMACLTPPLDAIPAGSWYCPPCSELHSSVNRNLDEMARHVLNNIPLNRLAVFSPRSVLTSARTVRTRPMGPLPRGRGPTLNRRMRNHSIAPTFTPDMIASVLRSHLGNQNTVNAQNSSVESARQRIKSRKRNRRRARDRARPQVPRLRAEVTAQRISAGTDDVARRTSFTRPGAAVEMVFPSFNLFDNDADYFSEEDDAGAVMDGEVAIMARVRSEYSARRVENRKNMVSSILNDYGNRTPSSVDVPEVTPAAESSVSLLDSILESQTLWHSKNVEIKAQKDGKLEVKLKNEVKKPDLTNTNHTSKEIPLYPNKNGNNPSDGNKSYTNNTRYSNNIGNSSAGGSHSFPLSSSSFTALNPSTRPGFSNILGNSSSALDLSPFRGTAPIRFRMNPPRSALRRQNFSANSMRLSTGPNSALNLSQSPRKGNAGAGVGEDDVDLYDDIESENVEPDKINEGFSSLEPPPEPPALLIGSDSSSDEDNGLVIDDKVAHGANKSNMYDPTEPNEDSDIDGNEDKDSSIVPGYLRSPSYGGLSEFGPHLPLPEPPALPIELGSVDCTDDEDDDEAEAECPNMTLYSSTSINLANNVQDIPVPPALPDDLNCIPIPNAPLGEEIPLPEEQSRPVKPKEPPSPLPESAAEGVSPSARDQLYSPSAELDESDSSDLVEEVPVSSSKLLLKRQTRRRSASSDSTLGSTDEDDLSSDDGGRRRGDNSDDSESIRDVTSRRVARLSVSSDSSRRQEATVTKKISRVDLNETVDLTETKDSGKEPSKTDFIEVDDNESHEEAESDKVEVLSESAEKAEDQDEIDEKDNAGEEDATVERSADTSIEEGGEDEVTANVTVEVETSATEAKKSDAEDEALESAEAADQAASETVVNDANKEAAEAATSNTCLLPSDDLDPVSDVEYNDFTDYHKHSSTTKDRRKKRKKTKKREHSVESTASLPGKSGEARELEEGEIAEDKSKRKYSITRKHRRSRSLTEDRSDKKLTKRRNRRDRKASGKENKESADKGSKEAGSSWKKLSKSTKDRNYRDGKPKSSLAEKRAADAAAKSKELRSKKEKRKEIERYDVRKIVSEKPPRPVRDEFGRDISPPRSRSRSRSRSRTPRSRSPSRSRTRSRSVSVARSYSDRRRSKGPVRRSFSQDDRWIDWSPVWTQQQRRSRSRTRRTRSRSRNRSRLSGDRYRNRSKNRDRPYDKRGADDGGRRKRRRSLSSNLDRYSPPPTVVHEKKRRRSKEHQQRMRKSTSYTNLRHHSGGGGAAPVPAEYFYEQRRSWSPNVYASMTPEPEAYVTRYERSPPPMMEAPPNARLAVVSPDPDIIPVANPQNLTVIVPNVDAGKKKHKKKKDGKKKKKKQPSKEVFTSGDNIVVSVNFDDNQKTISAKSSKRKHDDGRKKKKDEAKRKKRKQTLHVSDEVLNAKPVAVIDLNTSPCKEMSPTEIISLTDSGDEGNANEGVGGNVISGVRRSSPQQYEGGAGVNEVTQTPDGMMSYVMTSAGPKTPPEPHIKFTVGAGTQMRPLANNPIFEQDEELENEDEQMHYNKGPNTPPEPLVQQRRRSDSPGATMYDPFEPTKSRSPSPVAGNAHYDKSGKDGGAGAPVVIDMFADDAADKGGADGGAGGDASAKKSDVDCVDGKSPAVKTADEASQTSKTSPPTKEASAGSGGDGAAGGEQTQQQTNGMNTLVLDLSSLGDDFVPRSSVPLIKTSQGKYEFQSSKAADKPVTVVIAPQSSSTTPVKPQPQQVMVTPTRQLPMKPVEPIKQPIFPDILPWKLPPPISSQSSFAVPSTMVSSVAPTMSNASKNMPGMLLTQNGGGGGGGVDDGTFELDDSPYSPASSEGDDLFEPPPLGSNAALGVSPKVRGPPAPVPAVNSYKSRVDALFNSSPAKKLPPRSGTHGSRSYPTFKTTTKKATKTVAPSKKDPSSLKADEEQLKILDDVPNSAVEMIVKEKFLKKLHRQERVVEEVKVVLKPHYAKKHITKEEYKDILRKAVPKICHNKSGDINPSKIQSLVEAYVKKIRHSKKKKPSNTLPLPGSTGAPMFPSMSTAKTAKKQKTLWS</sequence>
<dbReference type="PROSITE" id="PS50016">
    <property type="entry name" value="ZF_PHD_2"/>
    <property type="match status" value="1"/>
</dbReference>
<dbReference type="SMART" id="SM00184">
    <property type="entry name" value="RING"/>
    <property type="match status" value="2"/>
</dbReference>
<evidence type="ECO:0008006" key="10">
    <source>
        <dbReference type="Google" id="ProtNLM"/>
    </source>
</evidence>
<dbReference type="Pfam" id="PF00628">
    <property type="entry name" value="PHD"/>
    <property type="match status" value="1"/>
</dbReference>
<feature type="compositionally biased region" description="Basic and acidic residues" evidence="5">
    <location>
        <begin position="1132"/>
        <end position="1150"/>
    </location>
</feature>
<feature type="compositionally biased region" description="Polar residues" evidence="5">
    <location>
        <begin position="1990"/>
        <end position="2000"/>
    </location>
</feature>
<dbReference type="Pfam" id="PF13639">
    <property type="entry name" value="zf-RING_2"/>
    <property type="match status" value="1"/>
</dbReference>
<feature type="region of interest" description="Disordered" evidence="5">
    <location>
        <begin position="1"/>
        <end position="132"/>
    </location>
</feature>
<feature type="region of interest" description="Disordered" evidence="5">
    <location>
        <begin position="1680"/>
        <end position="1710"/>
    </location>
</feature>
<name>A0AAN9TE38_9HEMI</name>
<feature type="region of interest" description="Disordered" evidence="5">
    <location>
        <begin position="2364"/>
        <end position="2403"/>
    </location>
</feature>
<feature type="region of interest" description="Disordered" evidence="5">
    <location>
        <begin position="2075"/>
        <end position="2100"/>
    </location>
</feature>
<keyword evidence="3" id="KW-0862">Zinc</keyword>
<dbReference type="InterPro" id="IPR017907">
    <property type="entry name" value="Znf_RING_CS"/>
</dbReference>
<evidence type="ECO:0000256" key="3">
    <source>
        <dbReference type="ARBA" id="ARBA00022833"/>
    </source>
</evidence>
<feature type="region of interest" description="Disordered" evidence="5">
    <location>
        <begin position="2226"/>
        <end position="2272"/>
    </location>
</feature>
<feature type="compositionally biased region" description="Basic and acidic residues" evidence="5">
    <location>
        <begin position="1327"/>
        <end position="1336"/>
    </location>
</feature>
<feature type="compositionally biased region" description="Acidic residues" evidence="5">
    <location>
        <begin position="1246"/>
        <end position="1258"/>
    </location>
</feature>
<feature type="compositionally biased region" description="Basic and acidic residues" evidence="5">
    <location>
        <begin position="1969"/>
        <end position="1979"/>
    </location>
</feature>
<feature type="compositionally biased region" description="Basic residues" evidence="5">
    <location>
        <begin position="1025"/>
        <end position="1034"/>
    </location>
</feature>
<dbReference type="Gene3D" id="3.30.40.10">
    <property type="entry name" value="Zinc/RING finger domain, C3HC4 (zinc finger)"/>
    <property type="match status" value="2"/>
</dbReference>
<dbReference type="InterPro" id="IPR019787">
    <property type="entry name" value="Znf_PHD-finger"/>
</dbReference>
<feature type="compositionally biased region" description="Basic and acidic residues" evidence="5">
    <location>
        <begin position="1260"/>
        <end position="1270"/>
    </location>
</feature>
<feature type="compositionally biased region" description="Polar residues" evidence="5">
    <location>
        <begin position="662"/>
        <end position="680"/>
    </location>
</feature>
<keyword evidence="2 4" id="KW-0863">Zinc-finger</keyword>
<feature type="compositionally biased region" description="Polar residues" evidence="5">
    <location>
        <begin position="755"/>
        <end position="773"/>
    </location>
</feature>
<keyword evidence="9" id="KW-1185">Reference proteome</keyword>
<reference evidence="8 9" key="1">
    <citation type="submission" date="2024-03" db="EMBL/GenBank/DDBJ databases">
        <title>Adaptation during the transition from Ophiocordyceps entomopathogen to insect associate is accompanied by gene loss and intensified selection.</title>
        <authorList>
            <person name="Ward C.M."/>
            <person name="Onetto C.A."/>
            <person name="Borneman A.R."/>
        </authorList>
    </citation>
    <scope>NUCLEOTIDE SEQUENCE [LARGE SCALE GENOMIC DNA]</scope>
    <source>
        <strain evidence="8">AWRI1</strain>
        <tissue evidence="8">Single Adult Female</tissue>
    </source>
</reference>
<dbReference type="GO" id="GO:0008270">
    <property type="term" value="F:zinc ion binding"/>
    <property type="evidence" value="ECO:0007669"/>
    <property type="project" value="UniProtKB-KW"/>
</dbReference>
<feature type="compositionally biased region" description="Basic residues" evidence="5">
    <location>
        <begin position="1337"/>
        <end position="1346"/>
    </location>
</feature>
<feature type="domain" description="RING-type" evidence="7">
    <location>
        <begin position="239"/>
        <end position="280"/>
    </location>
</feature>
<evidence type="ECO:0000256" key="2">
    <source>
        <dbReference type="ARBA" id="ARBA00022771"/>
    </source>
</evidence>
<dbReference type="PANTHER" id="PTHR12618:SF20">
    <property type="entry name" value="PHD AND RING FINGER DOMAIN-CONTAINING PROTEIN 1"/>
    <property type="match status" value="1"/>
</dbReference>
<evidence type="ECO:0000259" key="6">
    <source>
        <dbReference type="PROSITE" id="PS50016"/>
    </source>
</evidence>
<feature type="domain" description="PHD-type" evidence="6">
    <location>
        <begin position="323"/>
        <end position="373"/>
    </location>
</feature>
<dbReference type="PANTHER" id="PTHR12618">
    <property type="entry name" value="PHD AND RING FINGER DOMAIN-CONTAINING PROTEIN 1"/>
    <property type="match status" value="1"/>
</dbReference>
<feature type="compositionally biased region" description="Low complexity" evidence="5">
    <location>
        <begin position="1186"/>
        <end position="1198"/>
    </location>
</feature>
<feature type="compositionally biased region" description="Polar residues" evidence="5">
    <location>
        <begin position="2075"/>
        <end position="2095"/>
    </location>
</feature>
<proteinExistence type="predicted"/>
<keyword evidence="1" id="KW-0479">Metal-binding</keyword>
<feature type="compositionally biased region" description="Basic and acidic residues" evidence="5">
    <location>
        <begin position="1347"/>
        <end position="1362"/>
    </location>
</feature>
<evidence type="ECO:0000313" key="9">
    <source>
        <dbReference type="Proteomes" id="UP001367676"/>
    </source>
</evidence>
<feature type="compositionally biased region" description="Basic and acidic residues" evidence="5">
    <location>
        <begin position="1297"/>
        <end position="1312"/>
    </location>
</feature>
<comment type="caution">
    <text evidence="8">The sequence shown here is derived from an EMBL/GenBank/DDBJ whole genome shotgun (WGS) entry which is preliminary data.</text>
</comment>
<dbReference type="SMART" id="SM00249">
    <property type="entry name" value="PHD"/>
    <property type="match status" value="1"/>
</dbReference>
<feature type="compositionally biased region" description="Basic and acidic residues" evidence="5">
    <location>
        <begin position="968"/>
        <end position="977"/>
    </location>
</feature>
<feature type="compositionally biased region" description="Basic residues" evidence="5">
    <location>
        <begin position="60"/>
        <end position="83"/>
    </location>
</feature>
<dbReference type="SUPFAM" id="SSF57850">
    <property type="entry name" value="RING/U-box"/>
    <property type="match status" value="1"/>
</dbReference>
<feature type="region of interest" description="Disordered" evidence="5">
    <location>
        <begin position="642"/>
        <end position="696"/>
    </location>
</feature>
<feature type="compositionally biased region" description="Low complexity" evidence="5">
    <location>
        <begin position="1212"/>
        <end position="1222"/>
    </location>
</feature>
<feature type="compositionally biased region" description="Basic and acidic residues" evidence="5">
    <location>
        <begin position="1374"/>
        <end position="1437"/>
    </location>
</feature>
<feature type="compositionally biased region" description="Polar residues" evidence="5">
    <location>
        <begin position="84"/>
        <end position="101"/>
    </location>
</feature>
<feature type="compositionally biased region" description="Acidic residues" evidence="5">
    <location>
        <begin position="44"/>
        <end position="53"/>
    </location>
</feature>
<feature type="compositionally biased region" description="Basic residues" evidence="5">
    <location>
        <begin position="2394"/>
        <end position="2403"/>
    </location>
</feature>
<feature type="compositionally biased region" description="Basic residues" evidence="5">
    <location>
        <begin position="1313"/>
        <end position="1326"/>
    </location>
</feature>
<dbReference type="Pfam" id="PF23030">
    <property type="entry name" value="SCAF11-like_C"/>
    <property type="match status" value="1"/>
</dbReference>
<feature type="compositionally biased region" description="Gly residues" evidence="5">
    <location>
        <begin position="2157"/>
        <end position="2166"/>
    </location>
</feature>
<feature type="region of interest" description="Disordered" evidence="5">
    <location>
        <begin position="1504"/>
        <end position="1606"/>
    </location>
</feature>
<dbReference type="InterPro" id="IPR057031">
    <property type="entry name" value="SFR19-like_C"/>
</dbReference>
<feature type="compositionally biased region" description="Acidic residues" evidence="5">
    <location>
        <begin position="906"/>
        <end position="916"/>
    </location>
</feature>
<dbReference type="InterPro" id="IPR047157">
    <property type="entry name" value="PHRF1/Atg35"/>
</dbReference>
<feature type="compositionally biased region" description="Acidic residues" evidence="5">
    <location>
        <begin position="852"/>
        <end position="861"/>
    </location>
</feature>
<feature type="compositionally biased region" description="Basic and acidic residues" evidence="5">
    <location>
        <begin position="1527"/>
        <end position="1552"/>
    </location>
</feature>
<dbReference type="InterPro" id="IPR013083">
    <property type="entry name" value="Znf_RING/FYVE/PHD"/>
</dbReference>
<evidence type="ECO:0000259" key="7">
    <source>
        <dbReference type="PROSITE" id="PS50089"/>
    </source>
</evidence>
<feature type="region of interest" description="Disordered" evidence="5">
    <location>
        <begin position="939"/>
        <end position="1490"/>
    </location>
</feature>
<feature type="compositionally biased region" description="Acidic residues" evidence="5">
    <location>
        <begin position="1004"/>
        <end position="1015"/>
    </location>
</feature>
<feature type="region of interest" description="Disordered" evidence="5">
    <location>
        <begin position="1877"/>
        <end position="2029"/>
    </location>
</feature>
<dbReference type="CDD" id="cd15543">
    <property type="entry name" value="PHD_RSF1"/>
    <property type="match status" value="1"/>
</dbReference>
<evidence type="ECO:0000313" key="8">
    <source>
        <dbReference type="EMBL" id="KAK7580203.1"/>
    </source>
</evidence>
<feature type="compositionally biased region" description="Basic and acidic residues" evidence="5">
    <location>
        <begin position="2263"/>
        <end position="2272"/>
    </location>
</feature>
<dbReference type="PROSITE" id="PS00518">
    <property type="entry name" value="ZF_RING_1"/>
    <property type="match status" value="1"/>
</dbReference>
<dbReference type="InterPro" id="IPR001841">
    <property type="entry name" value="Znf_RING"/>
</dbReference>
<feature type="compositionally biased region" description="Basic residues" evidence="5">
    <location>
        <begin position="1576"/>
        <end position="1591"/>
    </location>
</feature>
<dbReference type="PROSITE" id="PS50089">
    <property type="entry name" value="ZF_RING_2"/>
    <property type="match status" value="1"/>
</dbReference>
<dbReference type="Proteomes" id="UP001367676">
    <property type="component" value="Unassembled WGS sequence"/>
</dbReference>
<feature type="region of interest" description="Disordered" evidence="5">
    <location>
        <begin position="802"/>
        <end position="916"/>
    </location>
</feature>
<feature type="compositionally biased region" description="Low complexity" evidence="5">
    <location>
        <begin position="123"/>
        <end position="132"/>
    </location>
</feature>
<feature type="compositionally biased region" description="Acidic residues" evidence="5">
    <location>
        <begin position="1151"/>
        <end position="1167"/>
    </location>
</feature>